<sequence length="104" mass="11616">MAISPIGNITYINQNMQTTSAAHANAMQRGDMIPQEFEDKLKEIQEVRPTETNNKVDKDAKGNSQWEQQDDQGKKDKEESEQAQSLDTLASSPSGETHLLNIKV</sequence>
<proteinExistence type="predicted"/>
<feature type="compositionally biased region" description="Basic and acidic residues" evidence="1">
    <location>
        <begin position="71"/>
        <end position="80"/>
    </location>
</feature>
<accession>A0A377J266</accession>
<feature type="compositionally biased region" description="Basic and acidic residues" evidence="1">
    <location>
        <begin position="37"/>
        <end position="61"/>
    </location>
</feature>
<feature type="compositionally biased region" description="Polar residues" evidence="1">
    <location>
        <begin position="82"/>
        <end position="95"/>
    </location>
</feature>
<evidence type="ECO:0000256" key="1">
    <source>
        <dbReference type="SAM" id="MobiDB-lite"/>
    </source>
</evidence>
<organism evidence="2 3">
    <name type="scientific">Helicobacter canis</name>
    <dbReference type="NCBI Taxonomy" id="29419"/>
    <lineage>
        <taxon>Bacteria</taxon>
        <taxon>Pseudomonadati</taxon>
        <taxon>Campylobacterota</taxon>
        <taxon>Epsilonproteobacteria</taxon>
        <taxon>Campylobacterales</taxon>
        <taxon>Helicobacteraceae</taxon>
        <taxon>Helicobacter</taxon>
    </lineage>
</organism>
<dbReference type="OrthoDB" id="5328081at2"/>
<evidence type="ECO:0000313" key="3">
    <source>
        <dbReference type="Proteomes" id="UP000254841"/>
    </source>
</evidence>
<dbReference type="AlphaFoldDB" id="A0A377J266"/>
<dbReference type="EMBL" id="UGHV01000001">
    <property type="protein sequence ID" value="STO96571.1"/>
    <property type="molecule type" value="Genomic_DNA"/>
</dbReference>
<gene>
    <name evidence="2" type="ORF">NCTC12410_00385</name>
</gene>
<dbReference type="Proteomes" id="UP000254841">
    <property type="component" value="Unassembled WGS sequence"/>
</dbReference>
<protein>
    <submittedName>
        <fullName evidence="2">Uncharacterized protein</fullName>
    </submittedName>
</protein>
<reference evidence="2 3" key="1">
    <citation type="submission" date="2018-06" db="EMBL/GenBank/DDBJ databases">
        <authorList>
            <consortium name="Pathogen Informatics"/>
            <person name="Doyle S."/>
        </authorList>
    </citation>
    <scope>NUCLEOTIDE SEQUENCE [LARGE SCALE GENOMIC DNA]</scope>
    <source>
        <strain evidence="2 3">NCTC12410</strain>
    </source>
</reference>
<evidence type="ECO:0000313" key="2">
    <source>
        <dbReference type="EMBL" id="STO96571.1"/>
    </source>
</evidence>
<dbReference type="RefSeq" id="WP_115010899.1">
    <property type="nucleotide sequence ID" value="NZ_UGHV01000001.1"/>
</dbReference>
<name>A0A377J266_9HELI</name>
<feature type="region of interest" description="Disordered" evidence="1">
    <location>
        <begin position="22"/>
        <end position="104"/>
    </location>
</feature>